<evidence type="ECO:0000256" key="4">
    <source>
        <dbReference type="ARBA" id="ARBA00022989"/>
    </source>
</evidence>
<dbReference type="InterPro" id="IPR036259">
    <property type="entry name" value="MFS_trans_sf"/>
</dbReference>
<dbReference type="OrthoDB" id="419616at2759"/>
<evidence type="ECO:0000256" key="2">
    <source>
        <dbReference type="ARBA" id="ARBA00022448"/>
    </source>
</evidence>
<proteinExistence type="predicted"/>
<evidence type="ECO:0000256" key="5">
    <source>
        <dbReference type="ARBA" id="ARBA00023136"/>
    </source>
</evidence>
<feature type="transmembrane region" description="Helical" evidence="7">
    <location>
        <begin position="95"/>
        <end position="112"/>
    </location>
</feature>
<evidence type="ECO:0000259" key="8">
    <source>
        <dbReference type="PROSITE" id="PS50850"/>
    </source>
</evidence>
<dbReference type="PANTHER" id="PTHR23504">
    <property type="entry name" value="MAJOR FACILITATOR SUPERFAMILY DOMAIN-CONTAINING PROTEIN 10"/>
    <property type="match status" value="1"/>
</dbReference>
<keyword evidence="5 7" id="KW-0472">Membrane</keyword>
<dbReference type="Pfam" id="PF07690">
    <property type="entry name" value="MFS_1"/>
    <property type="match status" value="1"/>
</dbReference>
<dbReference type="InterPro" id="IPR011701">
    <property type="entry name" value="MFS"/>
</dbReference>
<evidence type="ECO:0000313" key="10">
    <source>
        <dbReference type="Proteomes" id="UP000187455"/>
    </source>
</evidence>
<feature type="transmembrane region" description="Helical" evidence="7">
    <location>
        <begin position="61"/>
        <end position="83"/>
    </location>
</feature>
<reference evidence="9 10" key="1">
    <citation type="journal article" date="2016" name="Mol. Biol. Evol.">
        <title>Genome-Wide Survey of Gut Fungi (Harpellales) Reveals the First Horizontally Transferred Ubiquitin Gene from a Mosquito Host.</title>
        <authorList>
            <person name="Wang Y."/>
            <person name="White M.M."/>
            <person name="Kvist S."/>
            <person name="Moncalvo J.M."/>
        </authorList>
    </citation>
    <scope>NUCLEOTIDE SEQUENCE [LARGE SCALE GENOMIC DNA]</scope>
    <source>
        <strain evidence="9 10">ALG-7-W6</strain>
    </source>
</reference>
<feature type="compositionally biased region" description="Polar residues" evidence="6">
    <location>
        <begin position="278"/>
        <end position="290"/>
    </location>
</feature>
<dbReference type="EMBL" id="LSSL01004694">
    <property type="protein sequence ID" value="OLY79270.1"/>
    <property type="molecule type" value="Genomic_DNA"/>
</dbReference>
<keyword evidence="10" id="KW-1185">Reference proteome</keyword>
<gene>
    <name evidence="9" type="ORF">AYI68_g6663</name>
</gene>
<dbReference type="Gene3D" id="1.20.1250.20">
    <property type="entry name" value="MFS general substrate transporter like domains"/>
    <property type="match status" value="1"/>
</dbReference>
<protein>
    <submittedName>
        <fullName evidence="9">Protein ZINC INDUCED FACILITATOR 1</fullName>
    </submittedName>
</protein>
<feature type="transmembrane region" description="Helical" evidence="7">
    <location>
        <begin position="193"/>
        <end position="218"/>
    </location>
</feature>
<keyword evidence="3 7" id="KW-0812">Transmembrane</keyword>
<evidence type="ECO:0000256" key="7">
    <source>
        <dbReference type="SAM" id="Phobius"/>
    </source>
</evidence>
<name>A0A1R0GQW2_9FUNG</name>
<dbReference type="PANTHER" id="PTHR23504:SF15">
    <property type="entry name" value="MAJOR FACILITATOR SUPERFAMILY (MFS) PROFILE DOMAIN-CONTAINING PROTEIN"/>
    <property type="match status" value="1"/>
</dbReference>
<feature type="region of interest" description="Disordered" evidence="6">
    <location>
        <begin position="278"/>
        <end position="314"/>
    </location>
</feature>
<dbReference type="GO" id="GO:0022857">
    <property type="term" value="F:transmembrane transporter activity"/>
    <property type="evidence" value="ECO:0007669"/>
    <property type="project" value="InterPro"/>
</dbReference>
<evidence type="ECO:0000256" key="1">
    <source>
        <dbReference type="ARBA" id="ARBA00004141"/>
    </source>
</evidence>
<evidence type="ECO:0000313" key="9">
    <source>
        <dbReference type="EMBL" id="OLY79270.1"/>
    </source>
</evidence>
<comment type="caution">
    <text evidence="9">The sequence shown here is derived from an EMBL/GenBank/DDBJ whole genome shotgun (WGS) entry which is preliminary data.</text>
</comment>
<feature type="domain" description="Major facilitator superfamily (MFS) profile" evidence="8">
    <location>
        <begin position="1"/>
        <end position="404"/>
    </location>
</feature>
<dbReference type="InterPro" id="IPR020846">
    <property type="entry name" value="MFS_dom"/>
</dbReference>
<dbReference type="Proteomes" id="UP000187455">
    <property type="component" value="Unassembled WGS sequence"/>
</dbReference>
<feature type="region of interest" description="Disordered" evidence="6">
    <location>
        <begin position="234"/>
        <end position="259"/>
    </location>
</feature>
<dbReference type="PRINTS" id="PR01035">
    <property type="entry name" value="TCRTETA"/>
</dbReference>
<sequence>MAKSAISEPRTPQQANSEYVSFSERFQSELADSGNIEPAVTPIPWRPFVKRSGVGITPGEIGWYVGVISASFALSQATTAIFWGSLSDRIGRKPVLAYGMVGSGISILLFGLTNNFYMALAIRIFAGMINGNVSVVKSVMGEISDPTNRPRMFAILPLCWNVGVIVGPLIGGFLYDPVHKFPSIFKGIEIFEIFPHLLPCLVSVLFYIVGSAITFYMFQESLESKKDPIEVNQPILMDSSSNPNATSTSTPIIRSPSSSKVLAKSSSNITIHSHLTTIESSTESSDQLSRSKVLGPSEPIDERSTLLSSNESLDPQYEEQNKSFKSKFTSTMVTVLVTNSTMTLAHSMFENFFSVWVAADLSAGGLEFSTENISLALGLSGLLHSWTGNDHTHVTFIAACRHLG</sequence>
<feature type="transmembrane region" description="Helical" evidence="7">
    <location>
        <begin position="152"/>
        <end position="173"/>
    </location>
</feature>
<feature type="compositionally biased region" description="Low complexity" evidence="6">
    <location>
        <begin position="239"/>
        <end position="259"/>
    </location>
</feature>
<organism evidence="9 10">
    <name type="scientific">Smittium mucronatum</name>
    <dbReference type="NCBI Taxonomy" id="133383"/>
    <lineage>
        <taxon>Eukaryota</taxon>
        <taxon>Fungi</taxon>
        <taxon>Fungi incertae sedis</taxon>
        <taxon>Zoopagomycota</taxon>
        <taxon>Kickxellomycotina</taxon>
        <taxon>Harpellomycetes</taxon>
        <taxon>Harpellales</taxon>
        <taxon>Legeriomycetaceae</taxon>
        <taxon>Smittium</taxon>
    </lineage>
</organism>
<comment type="subcellular location">
    <subcellularLocation>
        <location evidence="1">Membrane</location>
        <topology evidence="1">Multi-pass membrane protein</topology>
    </subcellularLocation>
</comment>
<accession>A0A1R0GQW2</accession>
<evidence type="ECO:0000256" key="6">
    <source>
        <dbReference type="SAM" id="MobiDB-lite"/>
    </source>
</evidence>
<dbReference type="InterPro" id="IPR001958">
    <property type="entry name" value="Tet-R_TetA/multi-R_MdtG-like"/>
</dbReference>
<keyword evidence="4 7" id="KW-1133">Transmembrane helix</keyword>
<dbReference type="SUPFAM" id="SSF103473">
    <property type="entry name" value="MFS general substrate transporter"/>
    <property type="match status" value="1"/>
</dbReference>
<dbReference type="GO" id="GO:0016020">
    <property type="term" value="C:membrane"/>
    <property type="evidence" value="ECO:0007669"/>
    <property type="project" value="UniProtKB-SubCell"/>
</dbReference>
<dbReference type="AlphaFoldDB" id="A0A1R0GQW2"/>
<keyword evidence="2" id="KW-0813">Transport</keyword>
<evidence type="ECO:0000256" key="3">
    <source>
        <dbReference type="ARBA" id="ARBA00022692"/>
    </source>
</evidence>
<dbReference type="PROSITE" id="PS50850">
    <property type="entry name" value="MFS"/>
    <property type="match status" value="1"/>
</dbReference>